<dbReference type="Proteomes" id="UP000076935">
    <property type="component" value="Unassembled WGS sequence"/>
</dbReference>
<accession>A0A177L6F6</accession>
<evidence type="ECO:0000313" key="2">
    <source>
        <dbReference type="Proteomes" id="UP000076935"/>
    </source>
</evidence>
<dbReference type="AlphaFoldDB" id="A0A177L6F6"/>
<gene>
    <name evidence="1" type="ORF">AWH49_14660</name>
</gene>
<keyword evidence="2" id="KW-1185">Reference proteome</keyword>
<dbReference type="EMBL" id="LQWY01000027">
    <property type="protein sequence ID" value="OAH60927.1"/>
    <property type="molecule type" value="Genomic_DNA"/>
</dbReference>
<organism evidence="1 2">
    <name type="scientific">Domibacillus aminovorans</name>
    <dbReference type="NCBI Taxonomy" id="29332"/>
    <lineage>
        <taxon>Bacteria</taxon>
        <taxon>Bacillati</taxon>
        <taxon>Bacillota</taxon>
        <taxon>Bacilli</taxon>
        <taxon>Bacillales</taxon>
        <taxon>Bacillaceae</taxon>
        <taxon>Domibacillus</taxon>
    </lineage>
</organism>
<sequence>MLRDYTIIEQIEMIMCTHLGFHVSTHIQVVFQSIDFKVIEEVKTPEWPLEPPKRAPEIELNRLYVAKLMWTWETSKDRCDKEYYVISEDRAVM</sequence>
<proteinExistence type="predicted"/>
<reference evidence="1 2" key="1">
    <citation type="submission" date="2016-01" db="EMBL/GenBank/DDBJ databases">
        <title>Investigation of taxonomic status of Bacillus aminovorans.</title>
        <authorList>
            <person name="Verma A."/>
            <person name="Pal Y."/>
            <person name="Krishnamurthi S."/>
        </authorList>
    </citation>
    <scope>NUCLEOTIDE SEQUENCE [LARGE SCALE GENOMIC DNA]</scope>
    <source>
        <strain evidence="1 2">DSM 1314</strain>
    </source>
</reference>
<dbReference type="RefSeq" id="WP_063965738.1">
    <property type="nucleotide sequence ID" value="NZ_JBCNAN010000035.1"/>
</dbReference>
<dbReference type="STRING" id="29332.AWH48_12155"/>
<evidence type="ECO:0000313" key="1">
    <source>
        <dbReference type="EMBL" id="OAH60927.1"/>
    </source>
</evidence>
<comment type="caution">
    <text evidence="1">The sequence shown here is derived from an EMBL/GenBank/DDBJ whole genome shotgun (WGS) entry which is preliminary data.</text>
</comment>
<protein>
    <submittedName>
        <fullName evidence="1">Uncharacterized protein</fullName>
    </submittedName>
</protein>
<name>A0A177L6F6_9BACI</name>